<feature type="non-terminal residue" evidence="1">
    <location>
        <position position="67"/>
    </location>
</feature>
<reference evidence="1" key="1">
    <citation type="submission" date="2023-06" db="EMBL/GenBank/DDBJ databases">
        <authorList>
            <person name="Delattre M."/>
        </authorList>
    </citation>
    <scope>NUCLEOTIDE SEQUENCE</scope>
    <source>
        <strain evidence="1">AF72</strain>
    </source>
</reference>
<protein>
    <submittedName>
        <fullName evidence="1">Uncharacterized protein</fullName>
    </submittedName>
</protein>
<dbReference type="EMBL" id="CATQJA010000957">
    <property type="protein sequence ID" value="CAJ0565071.1"/>
    <property type="molecule type" value="Genomic_DNA"/>
</dbReference>
<dbReference type="Proteomes" id="UP001177023">
    <property type="component" value="Unassembled WGS sequence"/>
</dbReference>
<accession>A0AA36FS61</accession>
<gene>
    <name evidence="1" type="ORF">MSPICULIGERA_LOCUS3731</name>
</gene>
<evidence type="ECO:0000313" key="1">
    <source>
        <dbReference type="EMBL" id="CAJ0565071.1"/>
    </source>
</evidence>
<sequence length="67" mass="8220">MGNKDDRKKRYEIILHRLHFKRQRHLGGAQKGWEIRNSPRWHWDTTSSEAFNVSRSWKRTTQCGRRQ</sequence>
<organism evidence="1 2">
    <name type="scientific">Mesorhabditis spiculigera</name>
    <dbReference type="NCBI Taxonomy" id="96644"/>
    <lineage>
        <taxon>Eukaryota</taxon>
        <taxon>Metazoa</taxon>
        <taxon>Ecdysozoa</taxon>
        <taxon>Nematoda</taxon>
        <taxon>Chromadorea</taxon>
        <taxon>Rhabditida</taxon>
        <taxon>Rhabditina</taxon>
        <taxon>Rhabditomorpha</taxon>
        <taxon>Rhabditoidea</taxon>
        <taxon>Rhabditidae</taxon>
        <taxon>Mesorhabditinae</taxon>
        <taxon>Mesorhabditis</taxon>
    </lineage>
</organism>
<evidence type="ECO:0000313" key="2">
    <source>
        <dbReference type="Proteomes" id="UP001177023"/>
    </source>
</evidence>
<name>A0AA36FS61_9BILA</name>
<keyword evidence="2" id="KW-1185">Reference proteome</keyword>
<proteinExistence type="predicted"/>
<dbReference type="AlphaFoldDB" id="A0AA36FS61"/>
<comment type="caution">
    <text evidence="1">The sequence shown here is derived from an EMBL/GenBank/DDBJ whole genome shotgun (WGS) entry which is preliminary data.</text>
</comment>